<dbReference type="EMBL" id="JAGMUU010000003">
    <property type="protein sequence ID" value="KAH7157940.1"/>
    <property type="molecule type" value="Genomic_DNA"/>
</dbReference>
<dbReference type="Proteomes" id="UP000717696">
    <property type="component" value="Unassembled WGS sequence"/>
</dbReference>
<dbReference type="SMART" id="SM00248">
    <property type="entry name" value="ANK"/>
    <property type="match status" value="7"/>
</dbReference>
<accession>A0A9P9FCA0</accession>
<dbReference type="InterPro" id="IPR007111">
    <property type="entry name" value="NACHT_NTPase"/>
</dbReference>
<feature type="chain" id="PRO_5040445142" description="NACHT domain-containing protein" evidence="4">
    <location>
        <begin position="24"/>
        <end position="1364"/>
    </location>
</feature>
<dbReference type="Gene3D" id="1.25.40.20">
    <property type="entry name" value="Ankyrin repeat-containing domain"/>
    <property type="match status" value="1"/>
</dbReference>
<keyword evidence="1" id="KW-0677">Repeat</keyword>
<name>A0A9P9FCA0_9HYPO</name>
<reference evidence="6" key="1">
    <citation type="journal article" date="2021" name="Nat. Commun.">
        <title>Genetic determinants of endophytism in the Arabidopsis root mycobiome.</title>
        <authorList>
            <person name="Mesny F."/>
            <person name="Miyauchi S."/>
            <person name="Thiergart T."/>
            <person name="Pickel B."/>
            <person name="Atanasova L."/>
            <person name="Karlsson M."/>
            <person name="Huettel B."/>
            <person name="Barry K.W."/>
            <person name="Haridas S."/>
            <person name="Chen C."/>
            <person name="Bauer D."/>
            <person name="Andreopoulos W."/>
            <person name="Pangilinan J."/>
            <person name="LaButti K."/>
            <person name="Riley R."/>
            <person name="Lipzen A."/>
            <person name="Clum A."/>
            <person name="Drula E."/>
            <person name="Henrissat B."/>
            <person name="Kohler A."/>
            <person name="Grigoriev I.V."/>
            <person name="Martin F.M."/>
            <person name="Hacquard S."/>
        </authorList>
    </citation>
    <scope>NUCLEOTIDE SEQUENCE</scope>
    <source>
        <strain evidence="6">MPI-CAGE-AT-0021</strain>
    </source>
</reference>
<dbReference type="InterPro" id="IPR002110">
    <property type="entry name" value="Ankyrin_rpt"/>
</dbReference>
<comment type="caution">
    <text evidence="6">The sequence shown here is derived from an EMBL/GenBank/DDBJ whole genome shotgun (WGS) entry which is preliminary data.</text>
</comment>
<feature type="repeat" description="ANK" evidence="2">
    <location>
        <begin position="872"/>
        <end position="904"/>
    </location>
</feature>
<proteinExistence type="predicted"/>
<feature type="compositionally biased region" description="Basic and acidic residues" evidence="3">
    <location>
        <begin position="1042"/>
        <end position="1058"/>
    </location>
</feature>
<keyword evidence="7" id="KW-1185">Reference proteome</keyword>
<evidence type="ECO:0000256" key="4">
    <source>
        <dbReference type="SAM" id="SignalP"/>
    </source>
</evidence>
<dbReference type="Gene3D" id="3.40.50.300">
    <property type="entry name" value="P-loop containing nucleotide triphosphate hydrolases"/>
    <property type="match status" value="1"/>
</dbReference>
<protein>
    <recommendedName>
        <fullName evidence="5">NACHT domain-containing protein</fullName>
    </recommendedName>
</protein>
<evidence type="ECO:0000313" key="6">
    <source>
        <dbReference type="EMBL" id="KAH7157940.1"/>
    </source>
</evidence>
<dbReference type="SUPFAM" id="SSF52540">
    <property type="entry name" value="P-loop containing nucleoside triphosphate hydrolases"/>
    <property type="match status" value="1"/>
</dbReference>
<feature type="compositionally biased region" description="Polar residues" evidence="3">
    <location>
        <begin position="1101"/>
        <end position="1123"/>
    </location>
</feature>
<feature type="compositionally biased region" description="Polar residues" evidence="3">
    <location>
        <begin position="1018"/>
        <end position="1036"/>
    </location>
</feature>
<evidence type="ECO:0000256" key="2">
    <source>
        <dbReference type="PROSITE-ProRule" id="PRU00023"/>
    </source>
</evidence>
<dbReference type="Pfam" id="PF24883">
    <property type="entry name" value="NPHP3_N"/>
    <property type="match status" value="1"/>
</dbReference>
<evidence type="ECO:0000256" key="3">
    <source>
        <dbReference type="SAM" id="MobiDB-lite"/>
    </source>
</evidence>
<feature type="signal peptide" evidence="4">
    <location>
        <begin position="1"/>
        <end position="23"/>
    </location>
</feature>
<evidence type="ECO:0000256" key="1">
    <source>
        <dbReference type="ARBA" id="ARBA00022737"/>
    </source>
</evidence>
<dbReference type="PROSITE" id="PS50297">
    <property type="entry name" value="ANK_REP_REGION"/>
    <property type="match status" value="1"/>
</dbReference>
<dbReference type="PROSITE" id="PS50088">
    <property type="entry name" value="ANK_REPEAT"/>
    <property type="match status" value="2"/>
</dbReference>
<keyword evidence="4" id="KW-0732">Signal</keyword>
<dbReference type="SUPFAM" id="SSF48403">
    <property type="entry name" value="Ankyrin repeat"/>
    <property type="match status" value="1"/>
</dbReference>
<dbReference type="PANTHER" id="PTHR10039">
    <property type="entry name" value="AMELOGENIN"/>
    <property type="match status" value="1"/>
</dbReference>
<keyword evidence="2" id="KW-0040">ANK repeat</keyword>
<dbReference type="PANTHER" id="PTHR10039:SF16">
    <property type="entry name" value="GPI INOSITOL-DEACYLASE"/>
    <property type="match status" value="1"/>
</dbReference>
<evidence type="ECO:0000313" key="7">
    <source>
        <dbReference type="Proteomes" id="UP000717696"/>
    </source>
</evidence>
<feature type="repeat" description="ANK" evidence="2">
    <location>
        <begin position="839"/>
        <end position="871"/>
    </location>
</feature>
<organism evidence="6 7">
    <name type="scientific">Dactylonectria estremocensis</name>
    <dbReference type="NCBI Taxonomy" id="1079267"/>
    <lineage>
        <taxon>Eukaryota</taxon>
        <taxon>Fungi</taxon>
        <taxon>Dikarya</taxon>
        <taxon>Ascomycota</taxon>
        <taxon>Pezizomycotina</taxon>
        <taxon>Sordariomycetes</taxon>
        <taxon>Hypocreomycetidae</taxon>
        <taxon>Hypocreales</taxon>
        <taxon>Nectriaceae</taxon>
        <taxon>Dactylonectria</taxon>
    </lineage>
</organism>
<dbReference type="Pfam" id="PF12796">
    <property type="entry name" value="Ank_2"/>
    <property type="match status" value="2"/>
</dbReference>
<dbReference type="InterPro" id="IPR036770">
    <property type="entry name" value="Ankyrin_rpt-contain_sf"/>
</dbReference>
<dbReference type="OrthoDB" id="4772757at2759"/>
<sequence>MDPSSFASAVASLLALDIQILSCLYGDWDAGSRPLVDRLTYELTQIRTVLQALEITSLSFVEPIFDSSNLRSCLEDLKEHFLWLGPQLSDPNAHKYEWQWRTMNMLERAGFSNISLSKSEGANELVYLRSSLSKLKDCIANSPFRSPEAAADRQVKALGSALWHDGMDYTKSHETAQETRAEGTGRWLLIDKVFKTWLNSDRSSNVLYSTGRPGSGKTVLTSLVVDEIRQLQKDYPSSNIGMAYFYFSYKLPSPIRSVTVALLEQLYIQLLTPSDEIPQLEARASKGEQIPFREILSSLSAVSKRFQKCYIVIDALDECASDYQSDLLHLLSSIRDSRSRLFVTSRPFQSYAMFESSPHIRVAPSAEDVEVYARSQLEKGLLKNDFNLLNQVVGAVVEGSAQHGMFLLVMLQVREVLDKRTTQAITAWLEYFQNQSASQGNLSNAYQKELDQISKLDPKLANLAKWTFTWLYFAQRPLDSQELLDLLRTTRSDVVSNLSDEQAIRLVVKSCMGLVRNSATVTFTHFSVKEFFDYNKEHSHLDRESMVAQSCLDYIFLHVCPDRLETPEDVVKALSEHPFLLYAANHWGRHALNLKPDGQHEVPGLRYQCVKIIETSKMVAILAQILLLPRLDAQAVKERFVKFSALHMIAYFGLTWALDATSRMPSYLYPLEDSWGRTAFHIAAEQGHVLCLNKLLSMSHLVSEVRRADNEDRTPWHYAAMSGNAQVVQELSAKYPLSLDHEKHDKRGFSPLQYAAVHGDGEAFKSLMNAYPGGKASQTYMDEALTTALQNGKTEIVQMLLNRITPRYEHLTVAINSDFALAVKLLLDYVDDLDRPAAGHRTALLEAALTGNNAILSFLIRSGASIAKTDSDGLTALARAVEMGNVEAVRTLLDAGANPATRSSDGTSLIVHAASRNMIDVLQLLMEAGPGDKDLKQAAFRAAEEGHEHVLRLLLVSDVLLNERSERGQTLSEVAREAGFENIVALLQDYGAEPVPRVVYSTDKVPPRDQEVLATRPAPTNSYRAPGGSSSRSLESPTPKKGKNEEFGEESHYTHSAEMEGVVEAPGKQARETQAVRPSSRLPPSTSKDIETREKTRRNASSHSSQRTSQHYAPTTIRSTPQSKAPAPVFLLITPTEPEYLTLGMIVADPRDPLRSFIPKEAQLLERQTSGAQYETVQYDWNVAQISSNRTNAAVASMLDIFDNNRASRVSRVNIRSPRLLRRQLRNHDHVVKAICQAHEAELLEMLNDSKEVFVVVGLLIATDLDVLDEYEVGNLEVEGLTTGISVPVGVEIGWSGQIRAETHKSNSRSTRSTRGLGNRVVAIQYRSLKLENRQFFRNLLTRAKETSLSLGTYFRGAAYETVL</sequence>
<dbReference type="PROSITE" id="PS50837">
    <property type="entry name" value="NACHT"/>
    <property type="match status" value="1"/>
</dbReference>
<gene>
    <name evidence="6" type="ORF">B0J13DRAFT_543140</name>
</gene>
<feature type="domain" description="NACHT" evidence="5">
    <location>
        <begin position="205"/>
        <end position="347"/>
    </location>
</feature>
<evidence type="ECO:0000259" key="5">
    <source>
        <dbReference type="PROSITE" id="PS50837"/>
    </source>
</evidence>
<dbReference type="InterPro" id="IPR056884">
    <property type="entry name" value="NPHP3-like_N"/>
</dbReference>
<dbReference type="InterPro" id="IPR027417">
    <property type="entry name" value="P-loop_NTPase"/>
</dbReference>
<feature type="region of interest" description="Disordered" evidence="3">
    <location>
        <begin position="1001"/>
        <end position="1123"/>
    </location>
</feature>